<proteinExistence type="predicted"/>
<feature type="non-terminal residue" evidence="1">
    <location>
        <position position="169"/>
    </location>
</feature>
<comment type="caution">
    <text evidence="1">The sequence shown here is derived from an EMBL/GenBank/DDBJ whole genome shotgun (WGS) entry which is preliminary data.</text>
</comment>
<dbReference type="EMBL" id="BKCJ011239291">
    <property type="protein sequence ID" value="GFD08558.1"/>
    <property type="molecule type" value="Genomic_DNA"/>
</dbReference>
<dbReference type="AlphaFoldDB" id="A0A699TH20"/>
<evidence type="ECO:0000313" key="1">
    <source>
        <dbReference type="EMBL" id="GFD08558.1"/>
    </source>
</evidence>
<accession>A0A699TH20</accession>
<feature type="non-terminal residue" evidence="1">
    <location>
        <position position="1"/>
    </location>
</feature>
<name>A0A699TH20_TANCI</name>
<organism evidence="1">
    <name type="scientific">Tanacetum cinerariifolium</name>
    <name type="common">Dalmatian daisy</name>
    <name type="synonym">Chrysanthemum cinerariifolium</name>
    <dbReference type="NCBI Taxonomy" id="118510"/>
    <lineage>
        <taxon>Eukaryota</taxon>
        <taxon>Viridiplantae</taxon>
        <taxon>Streptophyta</taxon>
        <taxon>Embryophyta</taxon>
        <taxon>Tracheophyta</taxon>
        <taxon>Spermatophyta</taxon>
        <taxon>Magnoliopsida</taxon>
        <taxon>eudicotyledons</taxon>
        <taxon>Gunneridae</taxon>
        <taxon>Pentapetalae</taxon>
        <taxon>asterids</taxon>
        <taxon>campanulids</taxon>
        <taxon>Asterales</taxon>
        <taxon>Asteraceae</taxon>
        <taxon>Asteroideae</taxon>
        <taxon>Anthemideae</taxon>
        <taxon>Anthemidinae</taxon>
        <taxon>Tanacetum</taxon>
    </lineage>
</organism>
<gene>
    <name evidence="1" type="ORF">Tci_880527</name>
</gene>
<sequence length="169" mass="18018">KVYEPEVKGMSRSNSSTQNIAFVSLSNNNSTNGAVNTAQAVNTALGVSTFGTQVKTANIDNLSDAVICAFPASQPSSPQLVNGDLEQIHPNNLEEIDLRWQMAMLTMRAKSLMWSATIATKEDTFLGSAELQDVKILSTKRTVPVETLASTALVSCDGLGGYDCSDQAE</sequence>
<protein>
    <submittedName>
        <fullName evidence="1">Uncharacterized protein</fullName>
    </submittedName>
</protein>
<reference evidence="1" key="1">
    <citation type="journal article" date="2019" name="Sci. Rep.">
        <title>Draft genome of Tanacetum cinerariifolium, the natural source of mosquito coil.</title>
        <authorList>
            <person name="Yamashiro T."/>
            <person name="Shiraishi A."/>
            <person name="Satake H."/>
            <person name="Nakayama K."/>
        </authorList>
    </citation>
    <scope>NUCLEOTIDE SEQUENCE</scope>
</reference>